<dbReference type="InterPro" id="IPR002686">
    <property type="entry name" value="Transposase_17"/>
</dbReference>
<dbReference type="EMBL" id="CP090569">
    <property type="protein sequence ID" value="USF89177.1"/>
    <property type="molecule type" value="Genomic_DNA"/>
</dbReference>
<organism evidence="2 3">
    <name type="scientific">Candidatus Endoriftia persephonae</name>
    <dbReference type="NCBI Taxonomy" id="393765"/>
    <lineage>
        <taxon>Bacteria</taxon>
        <taxon>Pseudomonadati</taxon>
        <taxon>Pseudomonadota</taxon>
        <taxon>Gammaproteobacteria</taxon>
        <taxon>Chromatiales</taxon>
        <taxon>Sedimenticolaceae</taxon>
        <taxon>Candidatus Endoriftia</taxon>
    </lineage>
</organism>
<dbReference type="PANTHER" id="PTHR34322">
    <property type="entry name" value="TRANSPOSASE, Y1_TNP DOMAIN-CONTAINING"/>
    <property type="match status" value="1"/>
</dbReference>
<protein>
    <submittedName>
        <fullName evidence="2">Transposase</fullName>
    </submittedName>
</protein>
<name>A0A9J7A2P3_9GAMM</name>
<dbReference type="KEGG" id="eps:L0Y14_08090"/>
<dbReference type="PANTHER" id="PTHR34322:SF2">
    <property type="entry name" value="TRANSPOSASE IS200-LIKE DOMAIN-CONTAINING PROTEIN"/>
    <property type="match status" value="1"/>
</dbReference>
<dbReference type="Pfam" id="PF01797">
    <property type="entry name" value="Y1_Tnp"/>
    <property type="match status" value="1"/>
</dbReference>
<feature type="domain" description="Transposase IS200-like" evidence="1">
    <location>
        <begin position="1"/>
        <end position="67"/>
    </location>
</feature>
<evidence type="ECO:0000313" key="3">
    <source>
        <dbReference type="Proteomes" id="UP001056649"/>
    </source>
</evidence>
<accession>A0A9J7A2P3</accession>
<dbReference type="GO" id="GO:0003677">
    <property type="term" value="F:DNA binding"/>
    <property type="evidence" value="ECO:0007669"/>
    <property type="project" value="InterPro"/>
</dbReference>
<gene>
    <name evidence="2" type="ORF">L0Y14_08090</name>
</gene>
<dbReference type="Proteomes" id="UP001056649">
    <property type="component" value="Chromosome"/>
</dbReference>
<reference evidence="2" key="1">
    <citation type="journal article" date="2022" name="Mol. Ecol. Resour.">
        <title>The complete and closed genome of the facultative generalist Candidatus Endoriftia persephone from deep-sea hydrothermal vents.</title>
        <authorList>
            <person name="de Oliveira A.L."/>
            <person name="Srivastava A."/>
            <person name="Espada-Hinojosa S."/>
            <person name="Bright M."/>
        </authorList>
    </citation>
    <scope>NUCLEOTIDE SEQUENCE</scope>
    <source>
        <strain evidence="2">Tica-EPR-9o50.N</strain>
    </source>
</reference>
<keyword evidence="3" id="KW-1185">Reference proteome</keyword>
<sequence length="137" mass="15437">MPNHVHLVLTPNTESGLRTALAEAHRRYTRRVNFRYGWRGHLWQKRFHSFPMNETHLAAAIRYVELNPVRAIVSGLGKLPTEPAQDDVEYIRVHTRTGRPLGDAPFIQAAESLTCRILTPQKPGRKPGSHSAAVNGK</sequence>
<dbReference type="Gene3D" id="3.30.70.1290">
    <property type="entry name" value="Transposase IS200-like"/>
    <property type="match status" value="1"/>
</dbReference>
<dbReference type="RefSeq" id="WP_081417688.1">
    <property type="nucleotide sequence ID" value="NZ_CP090569.1"/>
</dbReference>
<dbReference type="InterPro" id="IPR036515">
    <property type="entry name" value="Transposase_17_sf"/>
</dbReference>
<dbReference type="SUPFAM" id="SSF143422">
    <property type="entry name" value="Transposase IS200-like"/>
    <property type="match status" value="1"/>
</dbReference>
<dbReference type="AlphaFoldDB" id="A0A9J7A2P3"/>
<evidence type="ECO:0000259" key="1">
    <source>
        <dbReference type="SMART" id="SM01321"/>
    </source>
</evidence>
<proteinExistence type="predicted"/>
<dbReference type="SMART" id="SM01321">
    <property type="entry name" value="Y1_Tnp"/>
    <property type="match status" value="1"/>
</dbReference>
<evidence type="ECO:0000313" key="2">
    <source>
        <dbReference type="EMBL" id="USF89177.1"/>
    </source>
</evidence>
<dbReference type="GO" id="GO:0004803">
    <property type="term" value="F:transposase activity"/>
    <property type="evidence" value="ECO:0007669"/>
    <property type="project" value="InterPro"/>
</dbReference>
<dbReference type="GO" id="GO:0006313">
    <property type="term" value="P:DNA transposition"/>
    <property type="evidence" value="ECO:0007669"/>
    <property type="project" value="InterPro"/>
</dbReference>